<dbReference type="AlphaFoldDB" id="A0AAD5Y7C9"/>
<sequence>MSIAAFGYRALQANLKAGNGLQKLPMIKQIKVVFGKETCKLLGPISSFYVNELPRIYDNNRDIKFVTEYGEQCKVEIQGTETVELGISDCKTTTQIYNKLIEASGKL</sequence>
<accession>A0AAD5Y7C9</accession>
<keyword evidence="2" id="KW-1185">Reference proteome</keyword>
<organism evidence="1 2">
    <name type="scientific">Boothiomyces macroporosus</name>
    <dbReference type="NCBI Taxonomy" id="261099"/>
    <lineage>
        <taxon>Eukaryota</taxon>
        <taxon>Fungi</taxon>
        <taxon>Fungi incertae sedis</taxon>
        <taxon>Chytridiomycota</taxon>
        <taxon>Chytridiomycota incertae sedis</taxon>
        <taxon>Chytridiomycetes</taxon>
        <taxon>Rhizophydiales</taxon>
        <taxon>Terramycetaceae</taxon>
        <taxon>Boothiomyces</taxon>
    </lineage>
</organism>
<dbReference type="EMBL" id="JADGKB010000052">
    <property type="protein sequence ID" value="KAJ3256328.1"/>
    <property type="molecule type" value="Genomic_DNA"/>
</dbReference>
<comment type="caution">
    <text evidence="1">The sequence shown here is derived from an EMBL/GenBank/DDBJ whole genome shotgun (WGS) entry which is preliminary data.</text>
</comment>
<dbReference type="Proteomes" id="UP001210925">
    <property type="component" value="Unassembled WGS sequence"/>
</dbReference>
<protein>
    <submittedName>
        <fullName evidence="1">Uncharacterized protein</fullName>
    </submittedName>
</protein>
<name>A0AAD5Y7C9_9FUNG</name>
<proteinExistence type="predicted"/>
<reference evidence="1" key="1">
    <citation type="submission" date="2020-05" db="EMBL/GenBank/DDBJ databases">
        <title>Phylogenomic resolution of chytrid fungi.</title>
        <authorList>
            <person name="Stajich J.E."/>
            <person name="Amses K."/>
            <person name="Simmons R."/>
            <person name="Seto K."/>
            <person name="Myers J."/>
            <person name="Bonds A."/>
            <person name="Quandt C.A."/>
            <person name="Barry K."/>
            <person name="Liu P."/>
            <person name="Grigoriev I."/>
            <person name="Longcore J.E."/>
            <person name="James T.Y."/>
        </authorList>
    </citation>
    <scope>NUCLEOTIDE SEQUENCE</scope>
    <source>
        <strain evidence="1">PLAUS21</strain>
    </source>
</reference>
<evidence type="ECO:0000313" key="2">
    <source>
        <dbReference type="Proteomes" id="UP001210925"/>
    </source>
</evidence>
<gene>
    <name evidence="1" type="ORF">HK103_005583</name>
</gene>
<evidence type="ECO:0000313" key="1">
    <source>
        <dbReference type="EMBL" id="KAJ3256328.1"/>
    </source>
</evidence>